<sequence length="80" mass="9827">MEINPENIEIFVKLLQENYIELILLIFYLFIFLLPPIILLLSRKEKFIKFIERLLNVKLLNENQDKDQDRHPISFNYNYK</sequence>
<keyword evidence="4" id="KW-1185">Reference proteome</keyword>
<evidence type="ECO:0000256" key="1">
    <source>
        <dbReference type="SAM" id="Phobius"/>
    </source>
</evidence>
<reference evidence="3 5" key="1">
    <citation type="submission" date="2016-04" db="EMBL/GenBank/DDBJ databases">
        <title>Genome sequence of Methanosphaera cuniculi DSM 4103.</title>
        <authorList>
            <person name="Poehlein A."/>
            <person name="Seedorf H."/>
            <person name="Daniel R."/>
        </authorList>
    </citation>
    <scope>NUCLEOTIDE SEQUENCE [LARGE SCALE GENOMIC DNA]</scope>
    <source>
        <strain evidence="3 5">DSM 4103</strain>
    </source>
</reference>
<dbReference type="RefSeq" id="WP_095608041.1">
    <property type="nucleotide sequence ID" value="NZ_CAUHCB010000017.1"/>
</dbReference>
<evidence type="ECO:0000313" key="4">
    <source>
        <dbReference type="Proteomes" id="UP000217528"/>
    </source>
</evidence>
<keyword evidence="1" id="KW-1133">Transmembrane helix</keyword>
<dbReference type="EMBL" id="LMVN01000002">
    <property type="protein sequence ID" value="PAV08141.1"/>
    <property type="molecule type" value="Genomic_DNA"/>
</dbReference>
<proteinExistence type="predicted"/>
<evidence type="ECO:0000313" key="5">
    <source>
        <dbReference type="Proteomes" id="UP000246004"/>
    </source>
</evidence>
<dbReference type="EMBL" id="LWMS01000044">
    <property type="protein sequence ID" value="PWL07779.1"/>
    <property type="molecule type" value="Genomic_DNA"/>
</dbReference>
<reference evidence="2 4" key="2">
    <citation type="journal article" date="2017" name="BMC Genomics">
        <title>Genomic analysis of methanogenic archaea reveals a shift towards energy conservation.</title>
        <authorList>
            <person name="Gilmore S.P."/>
            <person name="Henske J.K."/>
            <person name="Sexton J.A."/>
            <person name="Solomon K.V."/>
            <person name="Seppala S."/>
            <person name="Yoo J.I."/>
            <person name="Huyett L.M."/>
            <person name="Pressman A."/>
            <person name="Cogan J.Z."/>
            <person name="Kivenson V."/>
            <person name="Peng X."/>
            <person name="Tan Y."/>
            <person name="Valentine D.L."/>
            <person name="O'Malley M.A."/>
        </authorList>
    </citation>
    <scope>NUCLEOTIDE SEQUENCE [LARGE SCALE GENOMIC DNA]</scope>
    <source>
        <strain evidence="2 4">1R-7</strain>
    </source>
</reference>
<gene>
    <name evidence="2" type="ORF">ASJ82_01355</name>
    <name evidence="3" type="ORF">MSCUN_13100</name>
</gene>
<keyword evidence="1" id="KW-0472">Membrane</keyword>
<dbReference type="Proteomes" id="UP000246004">
    <property type="component" value="Unassembled WGS sequence"/>
</dbReference>
<evidence type="ECO:0000313" key="3">
    <source>
        <dbReference type="EMBL" id="PWL07779.1"/>
    </source>
</evidence>
<accession>A0A2A2HF90</accession>
<dbReference type="Proteomes" id="UP000217528">
    <property type="component" value="Unassembled WGS sequence"/>
</dbReference>
<protein>
    <submittedName>
        <fullName evidence="2">Uncharacterized protein</fullName>
    </submittedName>
</protein>
<keyword evidence="1" id="KW-0812">Transmembrane</keyword>
<evidence type="ECO:0000313" key="2">
    <source>
        <dbReference type="EMBL" id="PAV08141.1"/>
    </source>
</evidence>
<organism evidence="2 4">
    <name type="scientific">Methanosphaera cuniculi</name>
    <dbReference type="NCBI Taxonomy" id="1077256"/>
    <lineage>
        <taxon>Archaea</taxon>
        <taxon>Methanobacteriati</taxon>
        <taxon>Methanobacteriota</taxon>
        <taxon>Methanomada group</taxon>
        <taxon>Methanobacteria</taxon>
        <taxon>Methanobacteriales</taxon>
        <taxon>Methanobacteriaceae</taxon>
        <taxon>Methanosphaera</taxon>
    </lineage>
</organism>
<comment type="caution">
    <text evidence="2">The sequence shown here is derived from an EMBL/GenBank/DDBJ whole genome shotgun (WGS) entry which is preliminary data.</text>
</comment>
<name>A0A2A2HF90_9EURY</name>
<feature type="transmembrane region" description="Helical" evidence="1">
    <location>
        <begin position="20"/>
        <end position="41"/>
    </location>
</feature>
<dbReference type="AlphaFoldDB" id="A0A2A2HF90"/>